<evidence type="ECO:0000256" key="1">
    <source>
        <dbReference type="ARBA" id="ARBA00022448"/>
    </source>
</evidence>
<dbReference type="Pfam" id="PF00301">
    <property type="entry name" value="Rubredoxin"/>
    <property type="match status" value="1"/>
</dbReference>
<keyword evidence="7" id="KW-0812">Transmembrane</keyword>
<dbReference type="GO" id="GO:0005506">
    <property type="term" value="F:iron ion binding"/>
    <property type="evidence" value="ECO:0007669"/>
    <property type="project" value="UniProtKB-UniRule"/>
</dbReference>
<gene>
    <name evidence="9" type="ORF">DCF17_12415</name>
</gene>
<feature type="domain" description="Rubredoxin-like" evidence="8">
    <location>
        <begin position="55"/>
        <end position="106"/>
    </location>
</feature>
<evidence type="ECO:0000256" key="5">
    <source>
        <dbReference type="RuleBase" id="RU003820"/>
    </source>
</evidence>
<dbReference type="Proteomes" id="UP000249081">
    <property type="component" value="Unassembled WGS sequence"/>
</dbReference>
<reference evidence="9 10" key="2">
    <citation type="submission" date="2018-06" db="EMBL/GenBank/DDBJ databases">
        <title>Metagenomic assembly of (sub)arctic Cyanobacteria and their associated microbiome from non-axenic cultures.</title>
        <authorList>
            <person name="Baurain D."/>
        </authorList>
    </citation>
    <scope>NUCLEOTIDE SEQUENCE [LARGE SCALE GENOMIC DNA]</scope>
    <source>
        <strain evidence="9">ULC041bin1</strain>
    </source>
</reference>
<reference evidence="10" key="1">
    <citation type="submission" date="2018-04" db="EMBL/GenBank/DDBJ databases">
        <authorList>
            <person name="Cornet L."/>
        </authorList>
    </citation>
    <scope>NUCLEOTIDE SEQUENCE [LARGE SCALE GENOMIC DNA]</scope>
</reference>
<dbReference type="AlphaFoldDB" id="A0A2W4YAI6"/>
<dbReference type="PROSITE" id="PS50903">
    <property type="entry name" value="RUBREDOXIN_LIKE"/>
    <property type="match status" value="1"/>
</dbReference>
<comment type="similarity">
    <text evidence="5">Belongs to the rubredoxin family.</text>
</comment>
<evidence type="ECO:0000313" key="9">
    <source>
        <dbReference type="EMBL" id="PZO40168.1"/>
    </source>
</evidence>
<evidence type="ECO:0000256" key="2">
    <source>
        <dbReference type="ARBA" id="ARBA00022723"/>
    </source>
</evidence>
<proteinExistence type="inferred from homology"/>
<dbReference type="GO" id="GO:0009055">
    <property type="term" value="F:electron transfer activity"/>
    <property type="evidence" value="ECO:0007669"/>
    <property type="project" value="TreeGrafter"/>
</dbReference>
<accession>A0A2W4YAI6</accession>
<comment type="caution">
    <text evidence="9">The sequence shown here is derived from an EMBL/GenBank/DDBJ whole genome shotgun (WGS) entry which is preliminary data.</text>
</comment>
<keyword evidence="2 5" id="KW-0479">Metal-binding</keyword>
<sequence>MSIEPEPSAKSSESVEFVDLVAASEAAHSPESGSVKDVAEESSISTPEKLAPEEMDCYECRSCGYSYEPTKGDSRAKIAMGTPFEDLPLNWRCPVCSASKKQFNNIGPVNAPSGFKENLDFGLGVNRLTPGQKNILIFTALALGFMFFISLYGLR</sequence>
<dbReference type="GO" id="GO:0043448">
    <property type="term" value="P:alkane catabolic process"/>
    <property type="evidence" value="ECO:0007669"/>
    <property type="project" value="TreeGrafter"/>
</dbReference>
<feature type="transmembrane region" description="Helical" evidence="7">
    <location>
        <begin position="135"/>
        <end position="154"/>
    </location>
</feature>
<dbReference type="InterPro" id="IPR024934">
    <property type="entry name" value="Rubredoxin-like_dom"/>
</dbReference>
<keyword evidence="7" id="KW-1133">Transmembrane helix</keyword>
<dbReference type="PRINTS" id="PR00163">
    <property type="entry name" value="RUBREDOXIN"/>
</dbReference>
<keyword evidence="1" id="KW-0813">Transport</keyword>
<dbReference type="InterPro" id="IPR050526">
    <property type="entry name" value="Rubredoxin_ET"/>
</dbReference>
<feature type="region of interest" description="Disordered" evidence="6">
    <location>
        <begin position="22"/>
        <end position="48"/>
    </location>
</feature>
<dbReference type="PANTHER" id="PTHR47627">
    <property type="entry name" value="RUBREDOXIN"/>
    <property type="match status" value="1"/>
</dbReference>
<dbReference type="SUPFAM" id="SSF57802">
    <property type="entry name" value="Rubredoxin-like"/>
    <property type="match status" value="1"/>
</dbReference>
<protein>
    <recommendedName>
        <fullName evidence="5">Rubredoxin</fullName>
    </recommendedName>
</protein>
<name>A0A2W4YAI6_9CYAN</name>
<dbReference type="Gene3D" id="2.20.28.10">
    <property type="match status" value="1"/>
</dbReference>
<evidence type="ECO:0000256" key="4">
    <source>
        <dbReference type="ARBA" id="ARBA00023004"/>
    </source>
</evidence>
<dbReference type="EMBL" id="QBMN01000079">
    <property type="protein sequence ID" value="PZO40168.1"/>
    <property type="molecule type" value="Genomic_DNA"/>
</dbReference>
<evidence type="ECO:0000256" key="3">
    <source>
        <dbReference type="ARBA" id="ARBA00022982"/>
    </source>
</evidence>
<organism evidence="9 10">
    <name type="scientific">Shackletoniella antarctica</name>
    <dbReference type="NCBI Taxonomy" id="268115"/>
    <lineage>
        <taxon>Bacteria</taxon>
        <taxon>Bacillati</taxon>
        <taxon>Cyanobacteriota</taxon>
        <taxon>Cyanophyceae</taxon>
        <taxon>Oculatellales</taxon>
        <taxon>Oculatellaceae</taxon>
        <taxon>Shackletoniella</taxon>
    </lineage>
</organism>
<evidence type="ECO:0000313" key="10">
    <source>
        <dbReference type="Proteomes" id="UP000249081"/>
    </source>
</evidence>
<evidence type="ECO:0000256" key="7">
    <source>
        <dbReference type="SAM" id="Phobius"/>
    </source>
</evidence>
<keyword evidence="3 5" id="KW-0249">Electron transport</keyword>
<dbReference type="PANTHER" id="PTHR47627:SF1">
    <property type="entry name" value="RUBREDOXIN-1-RELATED"/>
    <property type="match status" value="1"/>
</dbReference>
<dbReference type="CDD" id="cd00730">
    <property type="entry name" value="rubredoxin"/>
    <property type="match status" value="1"/>
</dbReference>
<keyword evidence="7" id="KW-0472">Membrane</keyword>
<evidence type="ECO:0000259" key="8">
    <source>
        <dbReference type="PROSITE" id="PS50903"/>
    </source>
</evidence>
<comment type="cofactor">
    <cofactor evidence="5">
        <name>Fe(3+)</name>
        <dbReference type="ChEBI" id="CHEBI:29034"/>
    </cofactor>
</comment>
<evidence type="ECO:0000256" key="6">
    <source>
        <dbReference type="SAM" id="MobiDB-lite"/>
    </source>
</evidence>
<keyword evidence="4 5" id="KW-0408">Iron</keyword>
<dbReference type="InterPro" id="IPR024935">
    <property type="entry name" value="Rubredoxin_dom"/>
</dbReference>